<organism evidence="2 3">
    <name type="scientific">Blyttiomyces helicus</name>
    <dbReference type="NCBI Taxonomy" id="388810"/>
    <lineage>
        <taxon>Eukaryota</taxon>
        <taxon>Fungi</taxon>
        <taxon>Fungi incertae sedis</taxon>
        <taxon>Chytridiomycota</taxon>
        <taxon>Chytridiomycota incertae sedis</taxon>
        <taxon>Chytridiomycetes</taxon>
        <taxon>Chytridiomycetes incertae sedis</taxon>
        <taxon>Blyttiomyces</taxon>
    </lineage>
</organism>
<evidence type="ECO:0000313" key="3">
    <source>
        <dbReference type="Proteomes" id="UP000269721"/>
    </source>
</evidence>
<feature type="region of interest" description="Disordered" evidence="1">
    <location>
        <begin position="15"/>
        <end position="45"/>
    </location>
</feature>
<dbReference type="Proteomes" id="UP000269721">
    <property type="component" value="Unassembled WGS sequence"/>
</dbReference>
<evidence type="ECO:0000256" key="1">
    <source>
        <dbReference type="SAM" id="MobiDB-lite"/>
    </source>
</evidence>
<sequence>MSWLQVLRWALAGREREEHARGPTHSGFSSQSPPKSYAASPADRLTWPPTLTRERATGQKVTSSLASAIPSLLALLLDAPPGPSWILAGIELQRKKPISVPFLLSLIPYPLTLTATPEAHSIRFRTAAAAVTRGDYRDAADHLRAAYNEMSSSSKMRSFYLYSFTMLIVWDKISYPSVGDLAFMRRILQSHVERPLHRAYCGFALGINCVVPFGPSAPGDEAYKQRLTDTILERAFLVRGCGCGNCGTTKGAWSRHRASCRPPGTFVVGDLVSLSAVSAAEGRSDFIVLEIRGPEPGDRWRLGRIGEDKGANDLIVGTGSIVLSVSCNERDQLVQESVP</sequence>
<name>A0A4P9WAX2_9FUNG</name>
<protein>
    <submittedName>
        <fullName evidence="2">Uncharacterized protein</fullName>
    </submittedName>
</protein>
<dbReference type="EMBL" id="KZ995901">
    <property type="protein sequence ID" value="RKO89761.1"/>
    <property type="molecule type" value="Genomic_DNA"/>
</dbReference>
<accession>A0A4P9WAX2</accession>
<reference evidence="3" key="1">
    <citation type="journal article" date="2018" name="Nat. Microbiol.">
        <title>Leveraging single-cell genomics to expand the fungal tree of life.</title>
        <authorList>
            <person name="Ahrendt S.R."/>
            <person name="Quandt C.A."/>
            <person name="Ciobanu D."/>
            <person name="Clum A."/>
            <person name="Salamov A."/>
            <person name="Andreopoulos B."/>
            <person name="Cheng J.F."/>
            <person name="Woyke T."/>
            <person name="Pelin A."/>
            <person name="Henrissat B."/>
            <person name="Reynolds N.K."/>
            <person name="Benny G.L."/>
            <person name="Smith M.E."/>
            <person name="James T.Y."/>
            <person name="Grigoriev I.V."/>
        </authorList>
    </citation>
    <scope>NUCLEOTIDE SEQUENCE [LARGE SCALE GENOMIC DNA]</scope>
</reference>
<evidence type="ECO:0000313" key="2">
    <source>
        <dbReference type="EMBL" id="RKO89761.1"/>
    </source>
</evidence>
<dbReference type="AlphaFoldDB" id="A0A4P9WAX2"/>
<keyword evidence="3" id="KW-1185">Reference proteome</keyword>
<gene>
    <name evidence="2" type="ORF">BDK51DRAFT_43830</name>
</gene>
<proteinExistence type="predicted"/>